<dbReference type="PANTHER" id="PTHR19303:SF26">
    <property type="entry name" value="TIGGER TRANSPOSABLE ELEMENT-DERIVED PROTEIN 1"/>
    <property type="match status" value="1"/>
</dbReference>
<dbReference type="Pfam" id="PF03184">
    <property type="entry name" value="DDE_1"/>
    <property type="match status" value="1"/>
</dbReference>
<evidence type="ECO:0000256" key="1">
    <source>
        <dbReference type="ARBA" id="ARBA00023125"/>
    </source>
</evidence>
<keyword evidence="1" id="KW-0238">DNA-binding</keyword>
<accession>A0AA40LCB1</accession>
<reference evidence="3" key="1">
    <citation type="submission" date="2023-06" db="EMBL/GenBank/DDBJ databases">
        <title>Reference genome for the Northern bat (Eptesicus nilssonii), a most northern bat species.</title>
        <authorList>
            <person name="Laine V.N."/>
            <person name="Pulliainen A.T."/>
            <person name="Lilley T.M."/>
        </authorList>
    </citation>
    <scope>NUCLEOTIDE SEQUENCE</scope>
    <source>
        <strain evidence="3">BLF_Eptnil</strain>
        <tissue evidence="3">Kidney</tissue>
    </source>
</reference>
<dbReference type="Pfam" id="PF03221">
    <property type="entry name" value="HTH_Tnp_Tc5"/>
    <property type="match status" value="1"/>
</dbReference>
<feature type="domain" description="HTH CENPB-type" evidence="2">
    <location>
        <begin position="27"/>
        <end position="106"/>
    </location>
</feature>
<dbReference type="Proteomes" id="UP001177744">
    <property type="component" value="Unassembled WGS sequence"/>
</dbReference>
<dbReference type="SMART" id="SM00674">
    <property type="entry name" value="CENPB"/>
    <property type="match status" value="1"/>
</dbReference>
<dbReference type="AlphaFoldDB" id="A0AA40LCB1"/>
<gene>
    <name evidence="3" type="ORF">QTO34_014149</name>
</gene>
<evidence type="ECO:0000313" key="4">
    <source>
        <dbReference type="Proteomes" id="UP001177744"/>
    </source>
</evidence>
<comment type="caution">
    <text evidence="3">The sequence shown here is derived from an EMBL/GenBank/DDBJ whole genome shotgun (WGS) entry which is preliminary data.</text>
</comment>
<dbReference type="InterPro" id="IPR006600">
    <property type="entry name" value="HTH_CenpB_DNA-bd_dom"/>
</dbReference>
<dbReference type="PROSITE" id="PS51253">
    <property type="entry name" value="HTH_CENPB"/>
    <property type="match status" value="1"/>
</dbReference>
<evidence type="ECO:0000313" key="3">
    <source>
        <dbReference type="EMBL" id="KAK1327435.1"/>
    </source>
</evidence>
<proteinExistence type="predicted"/>
<dbReference type="EMBL" id="JAULJE010000030">
    <property type="protein sequence ID" value="KAK1327435.1"/>
    <property type="molecule type" value="Genomic_DNA"/>
</dbReference>
<dbReference type="PANTHER" id="PTHR19303">
    <property type="entry name" value="TRANSPOSON"/>
    <property type="match status" value="1"/>
</dbReference>
<organism evidence="3 4">
    <name type="scientific">Cnephaeus nilssonii</name>
    <name type="common">Northern bat</name>
    <name type="synonym">Eptesicus nilssonii</name>
    <dbReference type="NCBI Taxonomy" id="3371016"/>
    <lineage>
        <taxon>Eukaryota</taxon>
        <taxon>Metazoa</taxon>
        <taxon>Chordata</taxon>
        <taxon>Craniata</taxon>
        <taxon>Vertebrata</taxon>
        <taxon>Euteleostomi</taxon>
        <taxon>Mammalia</taxon>
        <taxon>Eutheria</taxon>
        <taxon>Laurasiatheria</taxon>
        <taxon>Chiroptera</taxon>
        <taxon>Yangochiroptera</taxon>
        <taxon>Vespertilionidae</taxon>
        <taxon>Cnephaeus</taxon>
    </lineage>
</organism>
<protein>
    <recommendedName>
        <fullName evidence="2">HTH CENPB-type domain-containing protein</fullName>
    </recommendedName>
</protein>
<dbReference type="GO" id="GO:0005634">
    <property type="term" value="C:nucleus"/>
    <property type="evidence" value="ECO:0007669"/>
    <property type="project" value="TreeGrafter"/>
</dbReference>
<dbReference type="Gene3D" id="1.10.10.60">
    <property type="entry name" value="Homeodomain-like"/>
    <property type="match status" value="1"/>
</dbReference>
<sequence length="580" mass="65332">MTVSKIISDKKRILEHVKGSAPMKSTVVTEQRSGLITEMERLLVLWLDEQHQWRIPVSQMLIQEKAERLFEALKKEKGEGSESGEFVASKGWFMRFKARANLHNLKVPGEAASDDAKAAGDFPSALAEIIREGGYCDKQVFHVHETGLFWKHMPTRKYIGKEEKTASGHKASKERLSLLLGANAAGDFKLKPLVCLAETPRAIKGIWKGLLPVIWKSNKKAWVTLSVFENWFTNHFVPEVKDYCASRGLPFKVLLVLDSSPCHPADLNDFHPNVKVVYLPPSTTSLLQPMGQGVIASFKAYYLRRTFAMAFRATEKDKELTLNDFWKSYNVLPAVKNISDSWDEVKQTNLNGVWKKLCPQFVNDFHGFEDSVEVIIKNVVELSKQLDLEVEAEDVTELLASHGEELSPEDLTQLKQQFIEKEDTPTPEPRRFTSKELAGAFAMIEEALARFEAQDPNSDRYTKVARGVMDSLRCYKEIWEDKKKVSFQTSLERYFKKVERPATDPARRLLLSVSTSTGAMSSWATAAAAVAVAADLAQWLSVKEETIFLQDGPIRVTDLAELLSEILGTLVAADTDLEDF</sequence>
<dbReference type="InterPro" id="IPR050863">
    <property type="entry name" value="CenT-Element_Derived"/>
</dbReference>
<evidence type="ECO:0000259" key="2">
    <source>
        <dbReference type="PROSITE" id="PS51253"/>
    </source>
</evidence>
<keyword evidence="4" id="KW-1185">Reference proteome</keyword>
<dbReference type="GO" id="GO:0003677">
    <property type="term" value="F:DNA binding"/>
    <property type="evidence" value="ECO:0007669"/>
    <property type="project" value="UniProtKB-KW"/>
</dbReference>
<name>A0AA40LCB1_CNENI</name>
<dbReference type="InterPro" id="IPR004875">
    <property type="entry name" value="DDE_SF_endonuclease_dom"/>
</dbReference>
<dbReference type="SUPFAM" id="SSF46689">
    <property type="entry name" value="Homeodomain-like"/>
    <property type="match status" value="1"/>
</dbReference>
<dbReference type="InterPro" id="IPR009057">
    <property type="entry name" value="Homeodomain-like_sf"/>
</dbReference>